<proteinExistence type="predicted"/>
<evidence type="ECO:0000313" key="6">
    <source>
        <dbReference type="Proteomes" id="UP000002191"/>
    </source>
</evidence>
<dbReference type="eggNOG" id="COG0745">
    <property type="taxonomic scope" value="Bacteria"/>
</dbReference>
<organism evidence="5 6">
    <name type="scientific">Pseudodesulfovibrio aespoeensis (strain ATCC 700646 / DSM 10631 / Aspo-2)</name>
    <name type="common">Desulfovibrio aespoeensis</name>
    <dbReference type="NCBI Taxonomy" id="643562"/>
    <lineage>
        <taxon>Bacteria</taxon>
        <taxon>Pseudomonadati</taxon>
        <taxon>Thermodesulfobacteriota</taxon>
        <taxon>Desulfovibrionia</taxon>
        <taxon>Desulfovibrionales</taxon>
        <taxon>Desulfovibrionaceae</taxon>
    </lineage>
</organism>
<dbReference type="GO" id="GO:0005886">
    <property type="term" value="C:plasma membrane"/>
    <property type="evidence" value="ECO:0007669"/>
    <property type="project" value="UniProtKB-SubCell"/>
</dbReference>
<reference evidence="6" key="1">
    <citation type="submission" date="2010-12" db="EMBL/GenBank/DDBJ databases">
        <title>Complete sequence of Desulfovibrio aespoeensis Aspo-2.</title>
        <authorList>
            <consortium name="US DOE Joint Genome Institute"/>
            <person name="Lucas S."/>
            <person name="Copeland A."/>
            <person name="Lapidus A."/>
            <person name="Cheng J.-F."/>
            <person name="Goodwin L."/>
            <person name="Pitluck S."/>
            <person name="Chertkov O."/>
            <person name="Misra M."/>
            <person name="Detter J.C."/>
            <person name="Han C."/>
            <person name="Tapia R."/>
            <person name="Land M."/>
            <person name="Hauser L."/>
            <person name="Kyrpides N."/>
            <person name="Ivanova N."/>
            <person name="Ovchinnikova G."/>
            <person name="Pedersen K."/>
            <person name="Jagevall S."/>
            <person name="Hazen T."/>
            <person name="Woyke T."/>
        </authorList>
    </citation>
    <scope>NUCLEOTIDE SEQUENCE [LARGE SCALE GENOMIC DNA]</scope>
    <source>
        <strain evidence="6">ATCC 700646 / DSM 10631 / Aspo-2</strain>
    </source>
</reference>
<dbReference type="STRING" id="643562.Daes_0524"/>
<dbReference type="EMBL" id="CP002431">
    <property type="protein sequence ID" value="ADU61544.1"/>
    <property type="molecule type" value="Genomic_DNA"/>
</dbReference>
<dbReference type="AlphaFoldDB" id="E6VY86"/>
<evidence type="ECO:0000256" key="3">
    <source>
        <dbReference type="SAM" id="Coils"/>
    </source>
</evidence>
<accession>E6VY86</accession>
<keyword evidence="1 2" id="KW-0597">Phosphoprotein</keyword>
<dbReference type="GO" id="GO:0005524">
    <property type="term" value="F:ATP binding"/>
    <property type="evidence" value="ECO:0007669"/>
    <property type="project" value="UniProtKB-KW"/>
</dbReference>
<evidence type="ECO:0000313" key="5">
    <source>
        <dbReference type="EMBL" id="ADU61544.1"/>
    </source>
</evidence>
<evidence type="ECO:0000259" key="4">
    <source>
        <dbReference type="PROSITE" id="PS50110"/>
    </source>
</evidence>
<keyword evidence="3" id="KW-0175">Coiled coil</keyword>
<dbReference type="GO" id="GO:0000160">
    <property type="term" value="P:phosphorelay signal transduction system"/>
    <property type="evidence" value="ECO:0007669"/>
    <property type="project" value="InterPro"/>
</dbReference>
<dbReference type="Pfam" id="PF01627">
    <property type="entry name" value="Hpt"/>
    <property type="match status" value="1"/>
</dbReference>
<reference evidence="5 6" key="2">
    <citation type="journal article" date="2014" name="Genome Announc.">
        <title>Complete Genome Sequence of the Subsurface, Mesophilic Sulfate-Reducing Bacterium Desulfovibrio aespoeensis Aspo-2.</title>
        <authorList>
            <person name="Pedersen K."/>
            <person name="Bengtsson A."/>
            <person name="Edlund J."/>
            <person name="Rabe L."/>
            <person name="Hazen T."/>
            <person name="Chakraborty R."/>
            <person name="Goodwin L."/>
            <person name="Shapiro N."/>
        </authorList>
    </citation>
    <scope>NUCLEOTIDE SEQUENCE [LARGE SCALE GENOMIC DNA]</scope>
    <source>
        <strain evidence="6">ATCC 700646 / DSM 10631 / Aspo-2</strain>
    </source>
</reference>
<keyword evidence="6" id="KW-1185">Reference proteome</keyword>
<dbReference type="SUPFAM" id="SSF52172">
    <property type="entry name" value="CheY-like"/>
    <property type="match status" value="1"/>
</dbReference>
<dbReference type="Gene3D" id="3.40.50.2300">
    <property type="match status" value="1"/>
</dbReference>
<gene>
    <name evidence="5" type="ordered locus">Daes_0524</name>
</gene>
<dbReference type="PANTHER" id="PTHR45339">
    <property type="entry name" value="HYBRID SIGNAL TRANSDUCTION HISTIDINE KINASE J"/>
    <property type="match status" value="1"/>
</dbReference>
<feature type="domain" description="Response regulatory" evidence="4">
    <location>
        <begin position="1"/>
        <end position="122"/>
    </location>
</feature>
<dbReference type="HOGENOM" id="CLU_000445_29_1_7"/>
<dbReference type="InterPro" id="IPR001789">
    <property type="entry name" value="Sig_transdc_resp-reg_receiver"/>
</dbReference>
<dbReference type="PROSITE" id="PS50110">
    <property type="entry name" value="RESPONSE_REGULATORY"/>
    <property type="match status" value="1"/>
</dbReference>
<dbReference type="InterPro" id="IPR036641">
    <property type="entry name" value="HPT_dom_sf"/>
</dbReference>
<protein>
    <submittedName>
        <fullName evidence="5">Response regulator receiver</fullName>
    </submittedName>
</protein>
<dbReference type="InterPro" id="IPR008207">
    <property type="entry name" value="Sig_transdc_His_kin_Hpt_dom"/>
</dbReference>
<dbReference type="SUPFAM" id="SSF47226">
    <property type="entry name" value="Histidine-containing phosphotransfer domain, HPT domain"/>
    <property type="match status" value="1"/>
</dbReference>
<dbReference type="Pfam" id="PF00072">
    <property type="entry name" value="Response_reg"/>
    <property type="match status" value="1"/>
</dbReference>
<dbReference type="PANTHER" id="PTHR45339:SF3">
    <property type="entry name" value="HISTIDINE KINASE"/>
    <property type="match status" value="1"/>
</dbReference>
<dbReference type="SMART" id="SM00448">
    <property type="entry name" value="REC"/>
    <property type="match status" value="1"/>
</dbReference>
<sequence length="261" mass="27381">MLLVDDNPTNVKVARLHLDRMGMTTTVAGSGPEALMLLAGQEFDLVLMDLEMPGMDGHETMRRIRCGQGADRPVLRPDVPVLAVTAHALGEVRQQCGAEGMHGVVTKPVSYGDLAAAMRELLGSGLAGDAEGVAVDPIRGTGGAAPGRVGDEPVLDLDMAASLLGVSQAEIRRLLPNAMAEIGHKLGLAKGGVRTAVLRETALQAHTLKSVAASIGAERTRRAALRLENAARREDLERSRERVAELTAEVARLEAAVAALG</sequence>
<dbReference type="Proteomes" id="UP000002191">
    <property type="component" value="Chromosome"/>
</dbReference>
<evidence type="ECO:0000256" key="2">
    <source>
        <dbReference type="PROSITE-ProRule" id="PRU00169"/>
    </source>
</evidence>
<dbReference type="Gene3D" id="1.20.120.160">
    <property type="entry name" value="HPT domain"/>
    <property type="match status" value="1"/>
</dbReference>
<dbReference type="KEGG" id="das:Daes_0524"/>
<evidence type="ECO:0000256" key="1">
    <source>
        <dbReference type="ARBA" id="ARBA00022553"/>
    </source>
</evidence>
<feature type="modified residue" description="4-aspartylphosphate" evidence="2">
    <location>
        <position position="49"/>
    </location>
</feature>
<dbReference type="InterPro" id="IPR011006">
    <property type="entry name" value="CheY-like_superfamily"/>
</dbReference>
<dbReference type="GO" id="GO:0004672">
    <property type="term" value="F:protein kinase activity"/>
    <property type="evidence" value="ECO:0007669"/>
    <property type="project" value="UniProtKB-ARBA"/>
</dbReference>
<name>E6VY86_PSEA9</name>
<feature type="coiled-coil region" evidence="3">
    <location>
        <begin position="229"/>
        <end position="256"/>
    </location>
</feature>
<dbReference type="CDD" id="cd17546">
    <property type="entry name" value="REC_hyHK_CKI1_RcsC-like"/>
    <property type="match status" value="1"/>
</dbReference>